<dbReference type="PANTHER" id="PTHR38791">
    <property type="entry name" value="ZN(II)2CYS6 TRANSCRIPTION FACTOR (EUROFUNG)-RELATED-RELATED"/>
    <property type="match status" value="1"/>
</dbReference>
<dbReference type="GeneID" id="38122045"/>
<dbReference type="EMBL" id="NKHU02000351">
    <property type="protein sequence ID" value="RHZ44161.1"/>
    <property type="molecule type" value="Genomic_DNA"/>
</dbReference>
<comment type="caution">
    <text evidence="6">The sequence shown here is derived from an EMBL/GenBank/DDBJ whole genome shotgun (WGS) entry which is preliminary data.</text>
</comment>
<protein>
    <recommendedName>
        <fullName evidence="5">Zn(2)-C6 fungal-type domain-containing protein</fullName>
    </recommendedName>
</protein>
<evidence type="ECO:0000256" key="4">
    <source>
        <dbReference type="ARBA" id="ARBA00023242"/>
    </source>
</evidence>
<dbReference type="RefSeq" id="XP_026610172.1">
    <property type="nucleotide sequence ID" value="XM_026753690.1"/>
</dbReference>
<dbReference type="OrthoDB" id="4356994at2759"/>
<evidence type="ECO:0000256" key="2">
    <source>
        <dbReference type="ARBA" id="ARBA00023125"/>
    </source>
</evidence>
<dbReference type="Gene3D" id="4.10.240.10">
    <property type="entry name" value="Zn(2)-C6 fungal-type DNA-binding domain"/>
    <property type="match status" value="1"/>
</dbReference>
<dbReference type="InterPro" id="IPR001138">
    <property type="entry name" value="Zn2Cys6_DnaBD"/>
</dbReference>
<keyword evidence="7" id="KW-1185">Reference proteome</keyword>
<keyword evidence="1" id="KW-0805">Transcription regulation</keyword>
<dbReference type="PANTHER" id="PTHR38791:SF12">
    <property type="entry name" value="TRANSCRIPTION FACTOR DOMAIN-CONTAINING PROTEIN-RELATED"/>
    <property type="match status" value="1"/>
</dbReference>
<dbReference type="InterPro" id="IPR053175">
    <property type="entry name" value="DHMBA_Reg_Transcription_Factor"/>
</dbReference>
<dbReference type="PROSITE" id="PS50048">
    <property type="entry name" value="ZN2_CY6_FUNGAL_2"/>
    <property type="match status" value="1"/>
</dbReference>
<dbReference type="GO" id="GO:0003677">
    <property type="term" value="F:DNA binding"/>
    <property type="evidence" value="ECO:0007669"/>
    <property type="project" value="UniProtKB-KW"/>
</dbReference>
<keyword evidence="4" id="KW-0539">Nucleus</keyword>
<gene>
    <name evidence="6" type="ORF">CDV56_100071</name>
</gene>
<name>A0A397FZH4_ASPTH</name>
<evidence type="ECO:0000256" key="1">
    <source>
        <dbReference type="ARBA" id="ARBA00023015"/>
    </source>
</evidence>
<evidence type="ECO:0000313" key="7">
    <source>
        <dbReference type="Proteomes" id="UP000215305"/>
    </source>
</evidence>
<dbReference type="InterPro" id="IPR021858">
    <property type="entry name" value="Fun_TF"/>
</dbReference>
<keyword evidence="2" id="KW-0238">DNA-binding</keyword>
<dbReference type="InterPro" id="IPR036864">
    <property type="entry name" value="Zn2-C6_fun-type_DNA-bd_sf"/>
</dbReference>
<accession>A0A397FZH4</accession>
<reference evidence="6" key="1">
    <citation type="submission" date="2018-08" db="EMBL/GenBank/DDBJ databases">
        <title>Draft genome sequence of azole-resistant Aspergillus thermomutatus (Neosartorya pseudofischeri) strain HMR AF 39, isolated from a human nasal aspirate.</title>
        <authorList>
            <person name="Parent-Michaud M."/>
            <person name="Dufresne P.J."/>
            <person name="Fournier E."/>
            <person name="Martineau C."/>
            <person name="Moreira S."/>
            <person name="Perkins V."/>
            <person name="De Repentigny L."/>
            <person name="Dufresne S.F."/>
        </authorList>
    </citation>
    <scope>NUCLEOTIDE SEQUENCE [LARGE SCALE GENOMIC DNA]</scope>
    <source>
        <strain evidence="6">HMR AF 39</strain>
    </source>
</reference>
<dbReference type="GO" id="GO:0008270">
    <property type="term" value="F:zinc ion binding"/>
    <property type="evidence" value="ECO:0007669"/>
    <property type="project" value="InterPro"/>
</dbReference>
<proteinExistence type="predicted"/>
<evidence type="ECO:0000313" key="6">
    <source>
        <dbReference type="EMBL" id="RHZ44161.1"/>
    </source>
</evidence>
<evidence type="ECO:0000256" key="3">
    <source>
        <dbReference type="ARBA" id="ARBA00023163"/>
    </source>
</evidence>
<dbReference type="CDD" id="cd00067">
    <property type="entry name" value="GAL4"/>
    <property type="match status" value="1"/>
</dbReference>
<dbReference type="GO" id="GO:0000981">
    <property type="term" value="F:DNA-binding transcription factor activity, RNA polymerase II-specific"/>
    <property type="evidence" value="ECO:0007669"/>
    <property type="project" value="InterPro"/>
</dbReference>
<dbReference type="SUPFAM" id="SSF57701">
    <property type="entry name" value="Zn2/Cys6 DNA-binding domain"/>
    <property type="match status" value="1"/>
</dbReference>
<evidence type="ECO:0000259" key="5">
    <source>
        <dbReference type="PROSITE" id="PS50048"/>
    </source>
</evidence>
<dbReference type="STRING" id="41047.A0A397FZH4"/>
<feature type="domain" description="Zn(2)-C6 fungal-type" evidence="5">
    <location>
        <begin position="65"/>
        <end position="91"/>
    </location>
</feature>
<organism evidence="6 7">
    <name type="scientific">Aspergillus thermomutatus</name>
    <name type="common">Neosartorya pseudofischeri</name>
    <dbReference type="NCBI Taxonomy" id="41047"/>
    <lineage>
        <taxon>Eukaryota</taxon>
        <taxon>Fungi</taxon>
        <taxon>Dikarya</taxon>
        <taxon>Ascomycota</taxon>
        <taxon>Pezizomycotina</taxon>
        <taxon>Eurotiomycetes</taxon>
        <taxon>Eurotiomycetidae</taxon>
        <taxon>Eurotiales</taxon>
        <taxon>Aspergillaceae</taxon>
        <taxon>Aspergillus</taxon>
        <taxon>Aspergillus subgen. Fumigati</taxon>
    </lineage>
</organism>
<dbReference type="Proteomes" id="UP000215305">
    <property type="component" value="Unassembled WGS sequence"/>
</dbReference>
<feature type="non-terminal residue" evidence="6">
    <location>
        <position position="1"/>
    </location>
</feature>
<dbReference type="AlphaFoldDB" id="A0A397FZH4"/>
<dbReference type="VEuPathDB" id="FungiDB:CDV56_100071"/>
<sequence>PDASAHIRRFAAYRLLLFDFKIRIPSPLESLSSFHAHAYRLTDNFRAGDSIHVGTERPSLEKCTCRRRKVKCGEERPVCKRCFNLRLSCEWGVPVKRGSRATAAVRHLQPAQPRADPPSPATYSPGIIPAAYSNTLATLWHQPPGPSTDLNTGPSLQTAWSFLPLYPSLSVSDLACSNSLVLSEHDQKYFQYFPSSSVVFYYMKAWQWSAFCYLYQGPAASNKVIMRMILALSASDMHRSGLVVRSPGRPTAEDHARYHYGLAVKEFRQLLETPNREVSQAELEMILATMFLMVTYEWQFGHCSRHLQLHLQGVRSLLESHPELFQIKDVNDVLLSMDAEQPEEPFRVSFIPEQFLLWMLYIDVNSRSVGLSGSLFDYVLRSGNPALHPDRLHRCARLWGRCFWGKQYPDQEVSDDMENYRALELLHEGMCLRHKTWQVLVDQTGFKDAKSLFSEMMAIREKYSDLFITAKFAGATSPRRTLNTINMAVATFYAQLLFHRRLLYSTVPATALHRQALTTILEISQKQCVADPRLLRRLHWPMLMAVIETEDLVARDWLRQRLSELREYHSEYIWANEIADDVLARQEMSGQPVDLADVLRRHLYQ</sequence>
<dbReference type="Pfam" id="PF11951">
    <property type="entry name" value="Fungal_trans_2"/>
    <property type="match status" value="2"/>
</dbReference>
<dbReference type="Pfam" id="PF00172">
    <property type="entry name" value="Zn_clus"/>
    <property type="match status" value="1"/>
</dbReference>
<keyword evidence="3" id="KW-0804">Transcription</keyword>